<gene>
    <name evidence="8" type="primary">vapC</name>
    <name evidence="10" type="ORF">DFR70_102478</name>
</gene>
<feature type="binding site" evidence="8">
    <location>
        <position position="4"/>
    </location>
    <ligand>
        <name>Mg(2+)</name>
        <dbReference type="ChEBI" id="CHEBI:18420"/>
    </ligand>
</feature>
<evidence type="ECO:0000256" key="2">
    <source>
        <dbReference type="ARBA" id="ARBA00022649"/>
    </source>
</evidence>
<feature type="domain" description="PIN" evidence="9">
    <location>
        <begin position="1"/>
        <end position="125"/>
    </location>
</feature>
<keyword evidence="11" id="KW-1185">Reference proteome</keyword>
<evidence type="ECO:0000256" key="1">
    <source>
        <dbReference type="ARBA" id="ARBA00001946"/>
    </source>
</evidence>
<evidence type="ECO:0000313" key="11">
    <source>
        <dbReference type="Proteomes" id="UP000247569"/>
    </source>
</evidence>
<comment type="function">
    <text evidence="8">Toxic component of a toxin-antitoxin (TA) system. An RNase.</text>
</comment>
<comment type="cofactor">
    <cofactor evidence="1 8">
        <name>Mg(2+)</name>
        <dbReference type="ChEBI" id="CHEBI:18420"/>
    </cofactor>
</comment>
<keyword evidence="2 8" id="KW-1277">Toxin-antitoxin system</keyword>
<dbReference type="EC" id="3.1.-.-" evidence="8"/>
<evidence type="ECO:0000256" key="4">
    <source>
        <dbReference type="ARBA" id="ARBA00022723"/>
    </source>
</evidence>
<dbReference type="InterPro" id="IPR050556">
    <property type="entry name" value="Type_II_TA_system_RNase"/>
</dbReference>
<evidence type="ECO:0000256" key="8">
    <source>
        <dbReference type="HAMAP-Rule" id="MF_00265"/>
    </source>
</evidence>
<dbReference type="InterPro" id="IPR002716">
    <property type="entry name" value="PIN_dom"/>
</dbReference>
<keyword evidence="4 8" id="KW-0479">Metal-binding</keyword>
<feature type="binding site" evidence="8">
    <location>
        <position position="100"/>
    </location>
    <ligand>
        <name>Mg(2+)</name>
        <dbReference type="ChEBI" id="CHEBI:18420"/>
    </ligand>
</feature>
<evidence type="ECO:0000259" key="9">
    <source>
        <dbReference type="Pfam" id="PF01850"/>
    </source>
</evidence>
<protein>
    <recommendedName>
        <fullName evidence="8">Ribonuclease VapC</fullName>
        <shortName evidence="8">RNase VapC</shortName>
        <ecNumber evidence="8">3.1.-.-</ecNumber>
    </recommendedName>
    <alternativeName>
        <fullName evidence="8">Toxin VapC</fullName>
    </alternativeName>
</protein>
<keyword evidence="5 8" id="KW-0378">Hydrolase</keyword>
<keyword evidence="8" id="KW-0800">Toxin</keyword>
<dbReference type="PANTHER" id="PTHR33653">
    <property type="entry name" value="RIBONUCLEASE VAPC2"/>
    <property type="match status" value="1"/>
</dbReference>
<keyword evidence="3 8" id="KW-0540">Nuclease</keyword>
<dbReference type="PANTHER" id="PTHR33653:SF1">
    <property type="entry name" value="RIBONUCLEASE VAPC2"/>
    <property type="match status" value="1"/>
</dbReference>
<dbReference type="SUPFAM" id="SSF88723">
    <property type="entry name" value="PIN domain-like"/>
    <property type="match status" value="1"/>
</dbReference>
<dbReference type="InterPro" id="IPR022907">
    <property type="entry name" value="VapC_family"/>
</dbReference>
<dbReference type="GO" id="GO:0090729">
    <property type="term" value="F:toxin activity"/>
    <property type="evidence" value="ECO:0007669"/>
    <property type="project" value="UniProtKB-KW"/>
</dbReference>
<name>A0A318KAN7_9NOCA</name>
<dbReference type="EMBL" id="QJKF01000002">
    <property type="protein sequence ID" value="PXX68792.1"/>
    <property type="molecule type" value="Genomic_DNA"/>
</dbReference>
<dbReference type="Pfam" id="PF01850">
    <property type="entry name" value="PIN"/>
    <property type="match status" value="1"/>
</dbReference>
<dbReference type="GO" id="GO:0000287">
    <property type="term" value="F:magnesium ion binding"/>
    <property type="evidence" value="ECO:0007669"/>
    <property type="project" value="UniProtKB-UniRule"/>
</dbReference>
<evidence type="ECO:0000313" key="10">
    <source>
        <dbReference type="EMBL" id="PXX68792.1"/>
    </source>
</evidence>
<sequence length="130" mass="14206">MIVDASALLAILQQEPERGSFIDALDAAKSRSMSVINHFEVAIRVDRSADPVIARRFEELMEEGDIELAPVSLEQAAIARAAYRDFGKGSGHKAQLNLGDCFAYALATVTKKPLLYKGNDFVHTDIRSAV</sequence>
<proteinExistence type="inferred from homology"/>
<dbReference type="HAMAP" id="MF_00265">
    <property type="entry name" value="VapC_Nob1"/>
    <property type="match status" value="1"/>
</dbReference>
<evidence type="ECO:0000256" key="3">
    <source>
        <dbReference type="ARBA" id="ARBA00022722"/>
    </source>
</evidence>
<keyword evidence="6 8" id="KW-0460">Magnesium</keyword>
<evidence type="ECO:0000256" key="6">
    <source>
        <dbReference type="ARBA" id="ARBA00022842"/>
    </source>
</evidence>
<dbReference type="CDD" id="cd09871">
    <property type="entry name" value="PIN_MtVapC28-VapC30-like"/>
    <property type="match status" value="1"/>
</dbReference>
<evidence type="ECO:0000256" key="7">
    <source>
        <dbReference type="ARBA" id="ARBA00038093"/>
    </source>
</evidence>
<dbReference type="GO" id="GO:0004540">
    <property type="term" value="F:RNA nuclease activity"/>
    <property type="evidence" value="ECO:0007669"/>
    <property type="project" value="InterPro"/>
</dbReference>
<dbReference type="AlphaFoldDB" id="A0A318KAN7"/>
<dbReference type="Proteomes" id="UP000247569">
    <property type="component" value="Unassembled WGS sequence"/>
</dbReference>
<reference evidence="10 11" key="1">
    <citation type="submission" date="2018-05" db="EMBL/GenBank/DDBJ databases">
        <title>Genomic Encyclopedia of Type Strains, Phase IV (KMG-IV): sequencing the most valuable type-strain genomes for metagenomic binning, comparative biology and taxonomic classification.</title>
        <authorList>
            <person name="Goeker M."/>
        </authorList>
    </citation>
    <scope>NUCLEOTIDE SEQUENCE [LARGE SCALE GENOMIC DNA]</scope>
    <source>
        <strain evidence="10 11">DSM 44704</strain>
    </source>
</reference>
<dbReference type="GO" id="GO:0016787">
    <property type="term" value="F:hydrolase activity"/>
    <property type="evidence" value="ECO:0007669"/>
    <property type="project" value="UniProtKB-KW"/>
</dbReference>
<accession>A0A318KAN7</accession>
<dbReference type="OrthoDB" id="32625at2"/>
<comment type="caution">
    <text evidence="10">The sequence shown here is derived from an EMBL/GenBank/DDBJ whole genome shotgun (WGS) entry which is preliminary data.</text>
</comment>
<dbReference type="InterPro" id="IPR029060">
    <property type="entry name" value="PIN-like_dom_sf"/>
</dbReference>
<comment type="similarity">
    <text evidence="7 8">Belongs to the PINc/VapC protein family.</text>
</comment>
<dbReference type="Gene3D" id="3.40.50.1010">
    <property type="entry name" value="5'-nuclease"/>
    <property type="match status" value="1"/>
</dbReference>
<evidence type="ECO:0000256" key="5">
    <source>
        <dbReference type="ARBA" id="ARBA00022801"/>
    </source>
</evidence>
<organism evidence="10 11">
    <name type="scientific">Nocardia tenerifensis</name>
    <dbReference type="NCBI Taxonomy" id="228006"/>
    <lineage>
        <taxon>Bacteria</taxon>
        <taxon>Bacillati</taxon>
        <taxon>Actinomycetota</taxon>
        <taxon>Actinomycetes</taxon>
        <taxon>Mycobacteriales</taxon>
        <taxon>Nocardiaceae</taxon>
        <taxon>Nocardia</taxon>
    </lineage>
</organism>
<dbReference type="RefSeq" id="WP_040738587.1">
    <property type="nucleotide sequence ID" value="NZ_QJKF01000002.1"/>
</dbReference>